<proteinExistence type="predicted"/>
<sequence>MPLLRQKLEQKQYSTLASISQDHDNKKRSKNVQRLRSKNVSPRRRRTPSKDSKTLAKMRSFCPAPQTAVPTSLVVTPSPLYSPHSSPILTYAPNTPSPSLTPANDNLIPTWSLVEDGVKAVAATAALQLSGKSAHAFAFNLLPETIEAAKANPAGFLDHLKRPFDLLLKRAGVDLPYWLCLDIDDDKRLHIHGAFAAVLEQHPAIRKIMKTAWGKWKGRGEHKQLWISRKPCDDGWASYSLRNQRKVARIIGPRTFTITRPLQRKAEWTYSEIRRIMRGSLLKSVLT</sequence>
<gene>
    <name evidence="2" type="ordered locus">Nham_2138</name>
</gene>
<evidence type="ECO:0000256" key="1">
    <source>
        <dbReference type="SAM" id="MobiDB-lite"/>
    </source>
</evidence>
<organism evidence="2 3">
    <name type="scientific">Nitrobacter hamburgensis (strain DSM 10229 / NCIMB 13809 / X14)</name>
    <dbReference type="NCBI Taxonomy" id="323097"/>
    <lineage>
        <taxon>Bacteria</taxon>
        <taxon>Pseudomonadati</taxon>
        <taxon>Pseudomonadota</taxon>
        <taxon>Alphaproteobacteria</taxon>
        <taxon>Hyphomicrobiales</taxon>
        <taxon>Nitrobacteraceae</taxon>
        <taxon>Nitrobacter</taxon>
    </lineage>
</organism>
<accession>Q1QLG2</accession>
<keyword evidence="3" id="KW-1185">Reference proteome</keyword>
<dbReference type="AlphaFoldDB" id="Q1QLG2"/>
<evidence type="ECO:0000313" key="2">
    <source>
        <dbReference type="EMBL" id="ABE62935.1"/>
    </source>
</evidence>
<dbReference type="KEGG" id="nha:Nham_2138"/>
<name>Q1QLG2_NITHX</name>
<feature type="compositionally biased region" description="Basic residues" evidence="1">
    <location>
        <begin position="26"/>
        <end position="47"/>
    </location>
</feature>
<dbReference type="EMBL" id="CP000319">
    <property type="protein sequence ID" value="ABE62935.1"/>
    <property type="molecule type" value="Genomic_DNA"/>
</dbReference>
<dbReference type="Proteomes" id="UP000001953">
    <property type="component" value="Chromosome"/>
</dbReference>
<reference evidence="2 3" key="1">
    <citation type="submission" date="2006-03" db="EMBL/GenBank/DDBJ databases">
        <title>Complete sequence of chromosome of Nitrobacter hamburgensis X14.</title>
        <authorList>
            <consortium name="US DOE Joint Genome Institute"/>
            <person name="Copeland A."/>
            <person name="Lucas S."/>
            <person name="Lapidus A."/>
            <person name="Barry K."/>
            <person name="Detter J.C."/>
            <person name="Glavina del Rio T."/>
            <person name="Hammon N."/>
            <person name="Israni S."/>
            <person name="Dalin E."/>
            <person name="Tice H."/>
            <person name="Pitluck S."/>
            <person name="Chain P."/>
            <person name="Malfatti S."/>
            <person name="Shin M."/>
            <person name="Vergez L."/>
            <person name="Schmutz J."/>
            <person name="Larimer F."/>
            <person name="Land M."/>
            <person name="Hauser L."/>
            <person name="Kyrpides N."/>
            <person name="Ivanova N."/>
            <person name="Ward B."/>
            <person name="Arp D."/>
            <person name="Klotz M."/>
            <person name="Stein L."/>
            <person name="O'Mullan G."/>
            <person name="Starkenburg S."/>
            <person name="Sayavedra L."/>
            <person name="Poret-Peterson A.T."/>
            <person name="Gentry M.E."/>
            <person name="Bruce D."/>
            <person name="Richardson P."/>
        </authorList>
    </citation>
    <scope>NUCLEOTIDE SEQUENCE [LARGE SCALE GENOMIC DNA]</scope>
    <source>
        <strain evidence="3">DSM 10229 / NCIMB 13809 / X14</strain>
    </source>
</reference>
<dbReference type="STRING" id="323097.Nham_2138"/>
<dbReference type="eggNOG" id="ENOG5032MB4">
    <property type="taxonomic scope" value="Bacteria"/>
</dbReference>
<feature type="region of interest" description="Disordered" evidence="1">
    <location>
        <begin position="1"/>
        <end position="55"/>
    </location>
</feature>
<dbReference type="HOGENOM" id="CLU_969199_0_0_5"/>
<feature type="compositionally biased region" description="Basic and acidic residues" evidence="1">
    <location>
        <begin position="1"/>
        <end position="10"/>
    </location>
</feature>
<evidence type="ECO:0000313" key="3">
    <source>
        <dbReference type="Proteomes" id="UP000001953"/>
    </source>
</evidence>
<feature type="compositionally biased region" description="Polar residues" evidence="1">
    <location>
        <begin position="11"/>
        <end position="20"/>
    </location>
</feature>
<protein>
    <submittedName>
        <fullName evidence="2">Uncharacterized protein</fullName>
    </submittedName>
</protein>